<evidence type="ECO:0000313" key="10">
    <source>
        <dbReference type="EMBL" id="MXQ87737.1"/>
    </source>
</evidence>
<dbReference type="InterPro" id="IPR052329">
    <property type="entry name" value="CIMIP2C"/>
</dbReference>
<dbReference type="PANTHER" id="PTHR34924:SF1">
    <property type="entry name" value="PROTEIN FAM166C"/>
    <property type="match status" value="1"/>
</dbReference>
<accession>A0A6B0RGF2</accession>
<feature type="domain" description="Ciliary microtubule inner protein 2A-C-like" evidence="9">
    <location>
        <begin position="72"/>
        <end position="131"/>
    </location>
</feature>
<evidence type="ECO:0000256" key="5">
    <source>
        <dbReference type="ARBA" id="ARBA00023273"/>
    </source>
</evidence>
<dbReference type="GO" id="GO:0015630">
    <property type="term" value="C:microtubule cytoskeleton"/>
    <property type="evidence" value="ECO:0007669"/>
    <property type="project" value="UniProtKB-ARBA"/>
</dbReference>
<comment type="subcellular location">
    <subcellularLocation>
        <location evidence="1">Cytoplasm</location>
        <location evidence="1">Cytoskeleton</location>
        <location evidence="1">Flagellum axoneme</location>
    </subcellularLocation>
</comment>
<evidence type="ECO:0000256" key="1">
    <source>
        <dbReference type="ARBA" id="ARBA00004611"/>
    </source>
</evidence>
<comment type="similarity">
    <text evidence="6">Belongs to the CIMIP2 family.</text>
</comment>
<keyword evidence="5" id="KW-0966">Cell projection</keyword>
<name>A0A6B0RGF2_9CETA</name>
<dbReference type="Proteomes" id="UP000322234">
    <property type="component" value="Unassembled WGS sequence"/>
</dbReference>
<evidence type="ECO:0000313" key="11">
    <source>
        <dbReference type="Proteomes" id="UP000322234"/>
    </source>
</evidence>
<dbReference type="PANTHER" id="PTHR34924">
    <property type="entry name" value="UPF0573 PROTEIN C2ORF70"/>
    <property type="match status" value="1"/>
</dbReference>
<comment type="subunit">
    <text evidence="8">Microtubule inner protein component of sperm flagellar doublet microtubules.</text>
</comment>
<reference evidence="10" key="1">
    <citation type="submission" date="2019-10" db="EMBL/GenBank/DDBJ databases">
        <title>The sequence and de novo assembly of the wild yak genome.</title>
        <authorList>
            <person name="Liu Y."/>
        </authorList>
    </citation>
    <scope>NUCLEOTIDE SEQUENCE [LARGE SCALE GENOMIC DNA]</scope>
    <source>
        <strain evidence="10">WY2019</strain>
    </source>
</reference>
<dbReference type="EMBL" id="VBQZ03000040">
    <property type="protein sequence ID" value="MXQ87737.1"/>
    <property type="molecule type" value="Genomic_DNA"/>
</dbReference>
<protein>
    <recommendedName>
        <fullName evidence="7">Ciliary microtubule inner protein 2C</fullName>
    </recommendedName>
</protein>
<keyword evidence="3" id="KW-0282">Flagellum</keyword>
<sequence>MASRSAGTLLTEFNAAYVPPGLMPGGSIAPCSGRDILRCCRTPGRWSHGGWIGPGTGKGSYNAFSGKPIGRYKGHVPGVAFSFGSPYGTTTLKYFQDQRNAALGRSSTAFSRGGHFPTIFSPNPTQVLRNRALTRDCWLHTPSYTRFNLDSSRWAELSHFYQMAQRHREHYQDKTGLVHRVPYFVLPVKEWDRYPIPTDLCTGNLAANRIIFAGLKLQDRSSAMAALELHRSKRRRSHSVQQGAAALWWTYRVLHKTGTVSPALM</sequence>
<gene>
    <name evidence="10" type="ORF">E5288_WYG018162</name>
</gene>
<evidence type="ECO:0000256" key="7">
    <source>
        <dbReference type="ARBA" id="ARBA00041160"/>
    </source>
</evidence>
<evidence type="ECO:0000256" key="3">
    <source>
        <dbReference type="ARBA" id="ARBA00022846"/>
    </source>
</evidence>
<evidence type="ECO:0000256" key="8">
    <source>
        <dbReference type="ARBA" id="ARBA00046435"/>
    </source>
</evidence>
<evidence type="ECO:0000256" key="4">
    <source>
        <dbReference type="ARBA" id="ARBA00023212"/>
    </source>
</evidence>
<dbReference type="GO" id="GO:0005929">
    <property type="term" value="C:cilium"/>
    <property type="evidence" value="ECO:0007669"/>
    <property type="project" value="UniProtKB-ARBA"/>
</dbReference>
<evidence type="ECO:0000256" key="6">
    <source>
        <dbReference type="ARBA" id="ARBA00035661"/>
    </source>
</evidence>
<evidence type="ECO:0000256" key="2">
    <source>
        <dbReference type="ARBA" id="ARBA00022490"/>
    </source>
</evidence>
<dbReference type="InterPro" id="IPR018902">
    <property type="entry name" value="CMI2A-C-like_dom"/>
</dbReference>
<keyword evidence="2" id="KW-0963">Cytoplasm</keyword>
<proteinExistence type="inferred from homology"/>
<keyword evidence="11" id="KW-1185">Reference proteome</keyword>
<dbReference type="AlphaFoldDB" id="A0A6B0RGF2"/>
<keyword evidence="4" id="KW-0206">Cytoskeleton</keyword>
<dbReference type="Pfam" id="PF10629">
    <property type="entry name" value="CMI2B-like"/>
    <property type="match status" value="1"/>
</dbReference>
<organism evidence="10 11">
    <name type="scientific">Bos mutus</name>
    <name type="common">wild yak</name>
    <dbReference type="NCBI Taxonomy" id="72004"/>
    <lineage>
        <taxon>Eukaryota</taxon>
        <taxon>Metazoa</taxon>
        <taxon>Chordata</taxon>
        <taxon>Craniata</taxon>
        <taxon>Vertebrata</taxon>
        <taxon>Euteleostomi</taxon>
        <taxon>Mammalia</taxon>
        <taxon>Eutheria</taxon>
        <taxon>Laurasiatheria</taxon>
        <taxon>Artiodactyla</taxon>
        <taxon>Ruminantia</taxon>
        <taxon>Pecora</taxon>
        <taxon>Bovidae</taxon>
        <taxon>Bovinae</taxon>
        <taxon>Bos</taxon>
    </lineage>
</organism>
<keyword evidence="3" id="KW-0969">Cilium</keyword>
<comment type="caution">
    <text evidence="10">The sequence shown here is derived from an EMBL/GenBank/DDBJ whole genome shotgun (WGS) entry which is preliminary data.</text>
</comment>
<evidence type="ECO:0000259" key="9">
    <source>
        <dbReference type="Pfam" id="PF10629"/>
    </source>
</evidence>